<gene>
    <name evidence="3" type="primary">yegE_2</name>
    <name evidence="3" type="ORF">Pmgp_03703</name>
</gene>
<organism evidence="3 4">
    <name type="scientific">Pelotomaculum propionicicum</name>
    <dbReference type="NCBI Taxonomy" id="258475"/>
    <lineage>
        <taxon>Bacteria</taxon>
        <taxon>Bacillati</taxon>
        <taxon>Bacillota</taxon>
        <taxon>Clostridia</taxon>
        <taxon>Eubacteriales</taxon>
        <taxon>Desulfotomaculaceae</taxon>
        <taxon>Pelotomaculum</taxon>
    </lineage>
</organism>
<dbReference type="Pfam" id="PF20972">
    <property type="entry name" value="MASE9"/>
    <property type="match status" value="1"/>
</dbReference>
<accession>A0A4Y7RK31</accession>
<feature type="transmembrane region" description="Helical" evidence="1">
    <location>
        <begin position="185"/>
        <end position="203"/>
    </location>
</feature>
<dbReference type="InterPro" id="IPR029016">
    <property type="entry name" value="GAF-like_dom_sf"/>
</dbReference>
<sequence length="543" mass="59409">MWQLAGLFPALELDSLRELLTVVFLGVLAECLAVPFPHGQLSGGFALILSSFLIYGPAAAVWVNGLAALIGQGIANRGNPVRTVLFNAGQYTLAAAAACLLFQLSGGVQGLVGITNIFPLLIFTAAYVTVNHLLVYLYLLPRRHSSTGRLNWSDAIRWDGLTYLFTVPQGILIAMIYKYTGLTGTLTLFFGVLALQFFLRFYVRLQVTNRELTTFYQVARFLEDKPSPVKLMEMVLRNTKKAVPFHNGVAYLRQEEEEACLPAAATGPYAKQLLATTVFVGEGIIGQSLENRKPDIVFDTRNDPRARHEEGLCQVMRSLLIIPLFSGRDALGVIVLGEKRPLAFDEKHLHIMTVLAGQASIALENSVLRQRLDQAVSRDTLTGLLSFNSFSSMASEICESSRESGFTVGLIILDIDRFKAFDRHYGREAGEMALEELALLIVSSIRTDDITARYGGDEFALLLPGAGGRRLHEIAEILWRKAREHTFLRDEGRSARLTVSVGLAEFPQDAGDAAGLFRAAQRALDKAKAAGGDCVESAAVLIG</sequence>
<dbReference type="InterPro" id="IPR003018">
    <property type="entry name" value="GAF"/>
</dbReference>
<dbReference type="Gene3D" id="3.30.450.40">
    <property type="match status" value="1"/>
</dbReference>
<dbReference type="CDD" id="cd01949">
    <property type="entry name" value="GGDEF"/>
    <property type="match status" value="1"/>
</dbReference>
<keyword evidence="1" id="KW-1133">Transmembrane helix</keyword>
<dbReference type="SUPFAM" id="SSF55073">
    <property type="entry name" value="Nucleotide cyclase"/>
    <property type="match status" value="1"/>
</dbReference>
<keyword evidence="1" id="KW-0472">Membrane</keyword>
<evidence type="ECO:0000313" key="4">
    <source>
        <dbReference type="Proteomes" id="UP000297597"/>
    </source>
</evidence>
<feature type="transmembrane region" description="Helical" evidence="1">
    <location>
        <begin position="43"/>
        <end position="63"/>
    </location>
</feature>
<dbReference type="Gene3D" id="3.30.70.270">
    <property type="match status" value="1"/>
</dbReference>
<keyword evidence="1" id="KW-0812">Transmembrane</keyword>
<dbReference type="PANTHER" id="PTHR45138">
    <property type="entry name" value="REGULATORY COMPONENTS OF SENSORY TRANSDUCTION SYSTEM"/>
    <property type="match status" value="1"/>
</dbReference>
<dbReference type="GO" id="GO:0052621">
    <property type="term" value="F:diguanylate cyclase activity"/>
    <property type="evidence" value="ECO:0007669"/>
    <property type="project" value="UniProtKB-EC"/>
</dbReference>
<dbReference type="AlphaFoldDB" id="A0A4Y7RK31"/>
<dbReference type="InterPro" id="IPR048430">
    <property type="entry name" value="MASE9"/>
</dbReference>
<comment type="caution">
    <text evidence="3">The sequence shown here is derived from an EMBL/GenBank/DDBJ whole genome shotgun (WGS) entry which is preliminary data.</text>
</comment>
<dbReference type="InterPro" id="IPR050469">
    <property type="entry name" value="Diguanylate_Cyclase"/>
</dbReference>
<reference evidence="3 4" key="1">
    <citation type="journal article" date="2018" name="Environ. Microbiol.">
        <title>Novel energy conservation strategies and behaviour of Pelotomaculum schinkii driving syntrophic propionate catabolism.</title>
        <authorList>
            <person name="Hidalgo-Ahumada C.A.P."/>
            <person name="Nobu M.K."/>
            <person name="Narihiro T."/>
            <person name="Tamaki H."/>
            <person name="Liu W.T."/>
            <person name="Kamagata Y."/>
            <person name="Stams A.J.M."/>
            <person name="Imachi H."/>
            <person name="Sousa D.Z."/>
        </authorList>
    </citation>
    <scope>NUCLEOTIDE SEQUENCE [LARGE SCALE GENOMIC DNA]</scope>
    <source>
        <strain evidence="3 4">MGP</strain>
    </source>
</reference>
<dbReference type="EMBL" id="QFFZ01000087">
    <property type="protein sequence ID" value="TEB08667.1"/>
    <property type="molecule type" value="Genomic_DNA"/>
</dbReference>
<dbReference type="SMART" id="SM00065">
    <property type="entry name" value="GAF"/>
    <property type="match status" value="1"/>
</dbReference>
<feature type="domain" description="GGDEF" evidence="2">
    <location>
        <begin position="406"/>
        <end position="540"/>
    </location>
</feature>
<dbReference type="EC" id="2.7.7.65" evidence="3"/>
<dbReference type="PROSITE" id="PS50887">
    <property type="entry name" value="GGDEF"/>
    <property type="match status" value="1"/>
</dbReference>
<feature type="transmembrane region" description="Helical" evidence="1">
    <location>
        <begin position="160"/>
        <end position="179"/>
    </location>
</feature>
<keyword evidence="3" id="KW-0808">Transferase</keyword>
<dbReference type="Pfam" id="PF13185">
    <property type="entry name" value="GAF_2"/>
    <property type="match status" value="1"/>
</dbReference>
<dbReference type="PANTHER" id="PTHR45138:SF9">
    <property type="entry name" value="DIGUANYLATE CYCLASE DGCM-RELATED"/>
    <property type="match status" value="1"/>
</dbReference>
<protein>
    <submittedName>
        <fullName evidence="3">Putative diguanylate cyclase YegE</fullName>
        <ecNumber evidence="3">2.7.7.65</ecNumber>
    </submittedName>
</protein>
<name>A0A4Y7RK31_9FIRM</name>
<keyword evidence="4" id="KW-1185">Reference proteome</keyword>
<feature type="transmembrane region" description="Helical" evidence="1">
    <location>
        <begin position="117"/>
        <end position="139"/>
    </location>
</feature>
<evidence type="ECO:0000259" key="2">
    <source>
        <dbReference type="PROSITE" id="PS50887"/>
    </source>
</evidence>
<feature type="transmembrane region" description="Helical" evidence="1">
    <location>
        <begin position="84"/>
        <end position="105"/>
    </location>
</feature>
<dbReference type="SMART" id="SM00267">
    <property type="entry name" value="GGDEF"/>
    <property type="match status" value="1"/>
</dbReference>
<dbReference type="InterPro" id="IPR000160">
    <property type="entry name" value="GGDEF_dom"/>
</dbReference>
<proteinExistence type="predicted"/>
<dbReference type="Proteomes" id="UP000297597">
    <property type="component" value="Unassembled WGS sequence"/>
</dbReference>
<dbReference type="SUPFAM" id="SSF55781">
    <property type="entry name" value="GAF domain-like"/>
    <property type="match status" value="1"/>
</dbReference>
<dbReference type="NCBIfam" id="TIGR00254">
    <property type="entry name" value="GGDEF"/>
    <property type="match status" value="1"/>
</dbReference>
<keyword evidence="3" id="KW-0548">Nucleotidyltransferase</keyword>
<dbReference type="InterPro" id="IPR029787">
    <property type="entry name" value="Nucleotide_cyclase"/>
</dbReference>
<evidence type="ECO:0000313" key="3">
    <source>
        <dbReference type="EMBL" id="TEB08667.1"/>
    </source>
</evidence>
<evidence type="ECO:0000256" key="1">
    <source>
        <dbReference type="SAM" id="Phobius"/>
    </source>
</evidence>
<dbReference type="InterPro" id="IPR043128">
    <property type="entry name" value="Rev_trsase/Diguanyl_cyclase"/>
</dbReference>
<dbReference type="Pfam" id="PF00990">
    <property type="entry name" value="GGDEF"/>
    <property type="match status" value="1"/>
</dbReference>